<keyword evidence="4" id="KW-0732">Signal</keyword>
<dbReference type="SUPFAM" id="SSF51735">
    <property type="entry name" value="NAD(P)-binding Rossmann-fold domains"/>
    <property type="match status" value="1"/>
</dbReference>
<evidence type="ECO:0000256" key="2">
    <source>
        <dbReference type="ARBA" id="ARBA00023002"/>
    </source>
</evidence>
<dbReference type="PRINTS" id="PR00080">
    <property type="entry name" value="SDRFAMILY"/>
</dbReference>
<keyword evidence="6" id="KW-1185">Reference proteome</keyword>
<name>A0A1H7E5P7_9RHOB</name>
<evidence type="ECO:0000256" key="3">
    <source>
        <dbReference type="RuleBase" id="RU000363"/>
    </source>
</evidence>
<dbReference type="EMBL" id="FNYD01000027">
    <property type="protein sequence ID" value="SEK08367.1"/>
    <property type="molecule type" value="Genomic_DNA"/>
</dbReference>
<organism evidence="5 6">
    <name type="scientific">Cribrihabitans marinus</name>
    <dbReference type="NCBI Taxonomy" id="1227549"/>
    <lineage>
        <taxon>Bacteria</taxon>
        <taxon>Pseudomonadati</taxon>
        <taxon>Pseudomonadota</taxon>
        <taxon>Alphaproteobacteria</taxon>
        <taxon>Rhodobacterales</taxon>
        <taxon>Paracoccaceae</taxon>
        <taxon>Cribrihabitans</taxon>
    </lineage>
</organism>
<dbReference type="AlphaFoldDB" id="A0A1H7E5P7"/>
<dbReference type="RefSeq" id="WP_092371694.1">
    <property type="nucleotide sequence ID" value="NZ_BMGV01000025.1"/>
</dbReference>
<dbReference type="FunFam" id="3.40.50.720:FF:000084">
    <property type="entry name" value="Short-chain dehydrogenase reductase"/>
    <property type="match status" value="1"/>
</dbReference>
<reference evidence="5 6" key="1">
    <citation type="submission" date="2016-10" db="EMBL/GenBank/DDBJ databases">
        <authorList>
            <person name="de Groot N.N."/>
        </authorList>
    </citation>
    <scope>NUCLEOTIDE SEQUENCE [LARGE SCALE GENOMIC DNA]</scope>
    <source>
        <strain evidence="5 6">DSM 29340</strain>
    </source>
</reference>
<dbReference type="OrthoDB" id="9810734at2"/>
<dbReference type="STRING" id="1227549.SAMN05444007_1272"/>
<comment type="similarity">
    <text evidence="1 3">Belongs to the short-chain dehydrogenases/reductases (SDR) family.</text>
</comment>
<dbReference type="InterPro" id="IPR002347">
    <property type="entry name" value="SDR_fam"/>
</dbReference>
<evidence type="ECO:0000256" key="4">
    <source>
        <dbReference type="SAM" id="SignalP"/>
    </source>
</evidence>
<dbReference type="PANTHER" id="PTHR24321">
    <property type="entry name" value="DEHYDROGENASES, SHORT CHAIN"/>
    <property type="match status" value="1"/>
</dbReference>
<dbReference type="Proteomes" id="UP000199379">
    <property type="component" value="Unassembled WGS sequence"/>
</dbReference>
<dbReference type="Gene3D" id="3.40.50.720">
    <property type="entry name" value="NAD(P)-binding Rossmann-like Domain"/>
    <property type="match status" value="1"/>
</dbReference>
<evidence type="ECO:0000313" key="5">
    <source>
        <dbReference type="EMBL" id="SEK08367.1"/>
    </source>
</evidence>
<evidence type="ECO:0000313" key="6">
    <source>
        <dbReference type="Proteomes" id="UP000199379"/>
    </source>
</evidence>
<dbReference type="InterPro" id="IPR036291">
    <property type="entry name" value="NAD(P)-bd_dom_sf"/>
</dbReference>
<dbReference type="GO" id="GO:0016491">
    <property type="term" value="F:oxidoreductase activity"/>
    <property type="evidence" value="ECO:0007669"/>
    <property type="project" value="UniProtKB-KW"/>
</dbReference>
<accession>A0A1H7E5P7</accession>
<dbReference type="Pfam" id="PF00106">
    <property type="entry name" value="adh_short"/>
    <property type="match status" value="1"/>
</dbReference>
<dbReference type="CDD" id="cd05233">
    <property type="entry name" value="SDR_c"/>
    <property type="match status" value="1"/>
</dbReference>
<keyword evidence="2" id="KW-0560">Oxidoreductase</keyword>
<protein>
    <submittedName>
        <fullName evidence="5">NADP-dependent 3-hydroxy acid dehydrogenase YdfG</fullName>
    </submittedName>
</protein>
<dbReference type="InterPro" id="IPR006311">
    <property type="entry name" value="TAT_signal"/>
</dbReference>
<proteinExistence type="inferred from homology"/>
<feature type="signal peptide" evidence="4">
    <location>
        <begin position="1"/>
        <end position="31"/>
    </location>
</feature>
<dbReference type="PROSITE" id="PS51318">
    <property type="entry name" value="TAT"/>
    <property type="match status" value="1"/>
</dbReference>
<feature type="chain" id="PRO_5011502670" evidence="4">
    <location>
        <begin position="32"/>
        <end position="307"/>
    </location>
</feature>
<dbReference type="PANTHER" id="PTHR24321:SF8">
    <property type="entry name" value="ESTRADIOL 17-BETA-DEHYDROGENASE 8-RELATED"/>
    <property type="match status" value="1"/>
</dbReference>
<sequence length="307" mass="31205">MTNDIDTTRRTLLTAGAAGLAVAGMTGGAQAQTANRLLEGQTVFITGAARGIGRAIAIAMADAGADVAAYDILTDIPDFPIPMATPEDMAETQAGVEAAGVQFRSYAGDIRDLDAQQAAHADADAALGPIGIVVANAGVNLNAGFLIEKPDTWSTAWETVTDVNIKGTAATLRATVPAMTARGSGRVIIVGSTFGRQGNASNPAYIASKWATQGMMKALAIEVGKQGVTVNTVNPTAVQTGFGGPRTQEQIDGSNAWLAANYHQLDVGLLQPEDIAGSTVFLASPGAAMITGTSIDVSAGAAARYTA</sequence>
<dbReference type="PRINTS" id="PR00081">
    <property type="entry name" value="GDHRDH"/>
</dbReference>
<evidence type="ECO:0000256" key="1">
    <source>
        <dbReference type="ARBA" id="ARBA00006484"/>
    </source>
</evidence>
<gene>
    <name evidence="5" type="ORF">SAMN05444007_1272</name>
</gene>